<gene>
    <name evidence="1" type="ORF">OQ279_06445</name>
</gene>
<dbReference type="Proteomes" id="UP001148482">
    <property type="component" value="Unassembled WGS sequence"/>
</dbReference>
<protein>
    <submittedName>
        <fullName evidence="1">Uncharacterized protein</fullName>
    </submittedName>
</protein>
<keyword evidence="2" id="KW-1185">Reference proteome</keyword>
<accession>A0A9X3CYB6</accession>
<dbReference type="AlphaFoldDB" id="A0A9X3CYB6"/>
<proteinExistence type="predicted"/>
<reference evidence="1" key="1">
    <citation type="submission" date="2022-11" db="EMBL/GenBank/DDBJ databases">
        <title>Salinimicrobium profundisediminis sp. nov., isolated from deep-sea sediment of the Mariana Trench.</title>
        <authorList>
            <person name="Fu H."/>
        </authorList>
    </citation>
    <scope>NUCLEOTIDE SEQUENCE</scope>
    <source>
        <strain evidence="1">MT39</strain>
    </source>
</reference>
<organism evidence="1 2">
    <name type="scientific">Salinimicrobium profundisediminis</name>
    <dbReference type="NCBI Taxonomy" id="2994553"/>
    <lineage>
        <taxon>Bacteria</taxon>
        <taxon>Pseudomonadati</taxon>
        <taxon>Bacteroidota</taxon>
        <taxon>Flavobacteriia</taxon>
        <taxon>Flavobacteriales</taxon>
        <taxon>Flavobacteriaceae</taxon>
        <taxon>Salinimicrobium</taxon>
    </lineage>
</organism>
<evidence type="ECO:0000313" key="1">
    <source>
        <dbReference type="EMBL" id="MCX2837789.1"/>
    </source>
</evidence>
<comment type="caution">
    <text evidence="1">The sequence shown here is derived from an EMBL/GenBank/DDBJ whole genome shotgun (WGS) entry which is preliminary data.</text>
</comment>
<name>A0A9X3CYB6_9FLAO</name>
<dbReference type="PROSITE" id="PS51257">
    <property type="entry name" value="PROKAR_LIPOPROTEIN"/>
    <property type="match status" value="1"/>
</dbReference>
<dbReference type="EMBL" id="JAPJDA010000008">
    <property type="protein sequence ID" value="MCX2837789.1"/>
    <property type="molecule type" value="Genomic_DNA"/>
</dbReference>
<evidence type="ECO:0000313" key="2">
    <source>
        <dbReference type="Proteomes" id="UP001148482"/>
    </source>
</evidence>
<dbReference type="RefSeq" id="WP_266069033.1">
    <property type="nucleotide sequence ID" value="NZ_JAPJDA010000008.1"/>
</dbReference>
<sequence length="213" mass="24724">MKNIQLLVLTCFFCGCITTNFNRQEIDLPGEKIKNKEERLRELYSETVVPFFEDLENLSIPINFQVDQKDLSINAGAAFDYIEVSRGLINLENEPIQIFVLAHEISHLAILEQKQILGIQSELPKGSKINDYKKVEYLSDLIAIYLIKTNYPEVFDLLDSNFCYLQEILGAASFTHPSGKERIDSIKKYVKNIRKGNENISFRNRFIHIWEMQ</sequence>